<dbReference type="OMA" id="THNCENG"/>
<keyword evidence="8" id="KW-1185">Reference proteome</keyword>
<dbReference type="PANTHER" id="PTHR10336">
    <property type="entry name" value="PHOSPHOINOSITIDE-SPECIFIC PHOSPHOLIPASE C FAMILY PROTEIN"/>
    <property type="match status" value="1"/>
</dbReference>
<dbReference type="PROSITE" id="PS50008">
    <property type="entry name" value="PIPLC_Y_DOMAIN"/>
    <property type="match status" value="1"/>
</dbReference>
<feature type="domain" description="PI-PLC Y-box" evidence="6">
    <location>
        <begin position="35"/>
        <end position="56"/>
    </location>
</feature>
<evidence type="ECO:0000313" key="7">
    <source>
        <dbReference type="EnsemblProtists" id="EOD29686"/>
    </source>
</evidence>
<dbReference type="SUPFAM" id="SSF49562">
    <property type="entry name" value="C2 domain (Calcium/lipid-binding domain, CaLB)"/>
    <property type="match status" value="1"/>
</dbReference>
<name>A0A0D3K1Q1_EMIH1</name>
<dbReference type="EnsemblProtists" id="EOD29686">
    <property type="protein sequence ID" value="EOD29686"/>
    <property type="gene ID" value="EMIHUDRAFT_233566"/>
</dbReference>
<evidence type="ECO:0000256" key="4">
    <source>
        <dbReference type="ARBA" id="ARBA00023098"/>
    </source>
</evidence>
<dbReference type="AlphaFoldDB" id="A0A0D3K1Q1"/>
<keyword evidence="3" id="KW-0442">Lipid degradation</keyword>
<dbReference type="GO" id="GO:0004435">
    <property type="term" value="F:phosphatidylinositol-4,5-bisphosphate phospholipase C activity"/>
    <property type="evidence" value="ECO:0007669"/>
    <property type="project" value="UniProtKB-EC"/>
</dbReference>
<dbReference type="EC" id="3.1.4.11" evidence="1"/>
<evidence type="ECO:0000256" key="5">
    <source>
        <dbReference type="SAM" id="MobiDB-lite"/>
    </source>
</evidence>
<dbReference type="InterPro" id="IPR001192">
    <property type="entry name" value="PI-PLC_fam"/>
</dbReference>
<dbReference type="STRING" id="2903.R1F381"/>
<dbReference type="GO" id="GO:0016042">
    <property type="term" value="P:lipid catabolic process"/>
    <property type="evidence" value="ECO:0007669"/>
    <property type="project" value="UniProtKB-KW"/>
</dbReference>
<feature type="region of interest" description="Disordered" evidence="5">
    <location>
        <begin position="96"/>
        <end position="133"/>
    </location>
</feature>
<dbReference type="Proteomes" id="UP000013827">
    <property type="component" value="Unassembled WGS sequence"/>
</dbReference>
<reference evidence="7" key="2">
    <citation type="submission" date="2024-10" db="UniProtKB">
        <authorList>
            <consortium name="EnsemblProtists"/>
        </authorList>
    </citation>
    <scope>IDENTIFICATION</scope>
</reference>
<dbReference type="GO" id="GO:0048015">
    <property type="term" value="P:phosphatidylinositol-mediated signaling"/>
    <property type="evidence" value="ECO:0007669"/>
    <property type="project" value="TreeGrafter"/>
</dbReference>
<evidence type="ECO:0000256" key="2">
    <source>
        <dbReference type="ARBA" id="ARBA00022801"/>
    </source>
</evidence>
<dbReference type="InterPro" id="IPR001711">
    <property type="entry name" value="PLipase_C_Pinositol-sp_Y"/>
</dbReference>
<evidence type="ECO:0000256" key="1">
    <source>
        <dbReference type="ARBA" id="ARBA00012368"/>
    </source>
</evidence>
<dbReference type="PaxDb" id="2903-EOD29686"/>
<organism evidence="7 8">
    <name type="scientific">Emiliania huxleyi (strain CCMP1516)</name>
    <dbReference type="NCBI Taxonomy" id="280463"/>
    <lineage>
        <taxon>Eukaryota</taxon>
        <taxon>Haptista</taxon>
        <taxon>Haptophyta</taxon>
        <taxon>Prymnesiophyceae</taxon>
        <taxon>Isochrysidales</taxon>
        <taxon>Noelaerhabdaceae</taxon>
        <taxon>Emiliania</taxon>
    </lineage>
</organism>
<sequence length="236" mass="24534">MFGRPPSSSIDEEELLAAAAAANGVAALRALTASELLRGKFAANGGCGWVLKPPRLLCGASAAAALAPAPLLLRVSVLSGHDLPPPEPGLIERSLMRSTSRSSRRSLFASEGSGGGGRPDSPGSPNRCKPPARKSAVDPFVVIEVTGAAADAADTCSARTQTVAEPDVAVLLFTVWDDDVLSADDFMGQYALPVRCLRRGVRCVPLRRADGTPHEGAPCLLVRVESESQKQEGKAI</sequence>
<reference evidence="8" key="1">
    <citation type="journal article" date="2013" name="Nature">
        <title>Pan genome of the phytoplankton Emiliania underpins its global distribution.</title>
        <authorList>
            <person name="Read B.A."/>
            <person name="Kegel J."/>
            <person name="Klute M.J."/>
            <person name="Kuo A."/>
            <person name="Lefebvre S.C."/>
            <person name="Maumus F."/>
            <person name="Mayer C."/>
            <person name="Miller J."/>
            <person name="Monier A."/>
            <person name="Salamov A."/>
            <person name="Young J."/>
            <person name="Aguilar M."/>
            <person name="Claverie J.M."/>
            <person name="Frickenhaus S."/>
            <person name="Gonzalez K."/>
            <person name="Herman E.K."/>
            <person name="Lin Y.C."/>
            <person name="Napier J."/>
            <person name="Ogata H."/>
            <person name="Sarno A.F."/>
            <person name="Shmutz J."/>
            <person name="Schroeder D."/>
            <person name="de Vargas C."/>
            <person name="Verret F."/>
            <person name="von Dassow P."/>
            <person name="Valentin K."/>
            <person name="Van de Peer Y."/>
            <person name="Wheeler G."/>
            <person name="Dacks J.B."/>
            <person name="Delwiche C.F."/>
            <person name="Dyhrman S.T."/>
            <person name="Glockner G."/>
            <person name="John U."/>
            <person name="Richards T."/>
            <person name="Worden A.Z."/>
            <person name="Zhang X."/>
            <person name="Grigoriev I.V."/>
            <person name="Allen A.E."/>
            <person name="Bidle K."/>
            <person name="Borodovsky M."/>
            <person name="Bowler C."/>
            <person name="Brownlee C."/>
            <person name="Cock J.M."/>
            <person name="Elias M."/>
            <person name="Gladyshev V.N."/>
            <person name="Groth M."/>
            <person name="Guda C."/>
            <person name="Hadaegh A."/>
            <person name="Iglesias-Rodriguez M.D."/>
            <person name="Jenkins J."/>
            <person name="Jones B.M."/>
            <person name="Lawson T."/>
            <person name="Leese F."/>
            <person name="Lindquist E."/>
            <person name="Lobanov A."/>
            <person name="Lomsadze A."/>
            <person name="Malik S.B."/>
            <person name="Marsh M.E."/>
            <person name="Mackinder L."/>
            <person name="Mock T."/>
            <person name="Mueller-Roeber B."/>
            <person name="Pagarete A."/>
            <person name="Parker M."/>
            <person name="Probert I."/>
            <person name="Quesneville H."/>
            <person name="Raines C."/>
            <person name="Rensing S.A."/>
            <person name="Riano-Pachon D.M."/>
            <person name="Richier S."/>
            <person name="Rokitta S."/>
            <person name="Shiraiwa Y."/>
            <person name="Soanes D.M."/>
            <person name="van der Giezen M."/>
            <person name="Wahlund T.M."/>
            <person name="Williams B."/>
            <person name="Wilson W."/>
            <person name="Wolfe G."/>
            <person name="Wurch L.L."/>
        </authorList>
    </citation>
    <scope>NUCLEOTIDE SEQUENCE</scope>
</reference>
<dbReference type="KEGG" id="ehx:EMIHUDRAFT_233566"/>
<evidence type="ECO:0000259" key="6">
    <source>
        <dbReference type="PROSITE" id="PS50008"/>
    </source>
</evidence>
<dbReference type="InterPro" id="IPR035892">
    <property type="entry name" value="C2_domain_sf"/>
</dbReference>
<dbReference type="Pfam" id="PF00168">
    <property type="entry name" value="C2"/>
    <property type="match status" value="1"/>
</dbReference>
<dbReference type="RefSeq" id="XP_005782115.1">
    <property type="nucleotide sequence ID" value="XM_005782058.1"/>
</dbReference>
<dbReference type="HOGENOM" id="CLU_090199_1_0_1"/>
<dbReference type="Gene3D" id="2.60.40.150">
    <property type="entry name" value="C2 domain"/>
    <property type="match status" value="1"/>
</dbReference>
<dbReference type="SMART" id="SM00239">
    <property type="entry name" value="C2"/>
    <property type="match status" value="1"/>
</dbReference>
<dbReference type="CDD" id="cd00275">
    <property type="entry name" value="C2_PLC_like"/>
    <property type="match status" value="1"/>
</dbReference>
<dbReference type="PANTHER" id="PTHR10336:SF36">
    <property type="entry name" value="1-PHOSPHATIDYLINOSITOL 4,5-BISPHOSPHATE PHOSPHODIESTERASE BETA-4"/>
    <property type="match status" value="1"/>
</dbReference>
<dbReference type="GeneID" id="17275003"/>
<dbReference type="InterPro" id="IPR000008">
    <property type="entry name" value="C2_dom"/>
</dbReference>
<keyword evidence="4" id="KW-0443">Lipid metabolism</keyword>
<proteinExistence type="predicted"/>
<accession>A0A0D3K1Q1</accession>
<dbReference type="GO" id="GO:0051209">
    <property type="term" value="P:release of sequestered calcium ion into cytosol"/>
    <property type="evidence" value="ECO:0007669"/>
    <property type="project" value="TreeGrafter"/>
</dbReference>
<evidence type="ECO:0000256" key="3">
    <source>
        <dbReference type="ARBA" id="ARBA00022963"/>
    </source>
</evidence>
<evidence type="ECO:0000313" key="8">
    <source>
        <dbReference type="Proteomes" id="UP000013827"/>
    </source>
</evidence>
<protein>
    <recommendedName>
        <fullName evidence="1">phosphoinositide phospholipase C</fullName>
        <ecNumber evidence="1">3.1.4.11</ecNumber>
    </recommendedName>
</protein>
<keyword evidence="2" id="KW-0378">Hydrolase</keyword>
<dbReference type="eggNOG" id="KOG0169">
    <property type="taxonomic scope" value="Eukaryota"/>
</dbReference>